<proteinExistence type="predicted"/>
<dbReference type="InterPro" id="IPR004360">
    <property type="entry name" value="Glyas_Fos-R_dOase_dom"/>
</dbReference>
<organism evidence="2 3">
    <name type="scientific">Agrococcus casei LMG 22410</name>
    <dbReference type="NCBI Taxonomy" id="1255656"/>
    <lineage>
        <taxon>Bacteria</taxon>
        <taxon>Bacillati</taxon>
        <taxon>Actinomycetota</taxon>
        <taxon>Actinomycetes</taxon>
        <taxon>Micrococcales</taxon>
        <taxon>Microbacteriaceae</taxon>
        <taxon>Agrococcus</taxon>
    </lineage>
</organism>
<dbReference type="GeneID" id="303171921"/>
<dbReference type="AlphaFoldDB" id="A0A1R4EZ93"/>
<dbReference type="RefSeq" id="WP_086990652.1">
    <property type="nucleotide sequence ID" value="NZ_FUHU01000009.1"/>
</dbReference>
<evidence type="ECO:0000313" key="3">
    <source>
        <dbReference type="Proteomes" id="UP000195787"/>
    </source>
</evidence>
<gene>
    <name evidence="2" type="ORF">CZ674_01725</name>
</gene>
<sequence>MTRPLGTPTWIDLGSNDFASTKAFYEGLFGWRFDDAGEEYGHYCMVYNGDALVGGAMDTSGMTGPDGAPLPSRWDVYLAASDIDQRVELAKQHGAQVLMEPHDAGAAGRFSMLLDPSGAVVGLWAAGDTEGYAFEGKPGGPVWFELMTPKFDAAEEFYTAVFDFDFVSETMSMEGSDFRYATNGPEQEASSGIFDTSVFPDGGDAYWRAYIAIESTDAALAKVKELGGTVLDGPDDSPFGRITTIADPQGAQLQLCAMSESTPDE</sequence>
<keyword evidence="2" id="KW-0223">Dioxygenase</keyword>
<feature type="domain" description="VOC" evidence="1">
    <location>
        <begin position="140"/>
        <end position="258"/>
    </location>
</feature>
<dbReference type="PROSITE" id="PS51819">
    <property type="entry name" value="VOC"/>
    <property type="match status" value="2"/>
</dbReference>
<reference evidence="2 3" key="1">
    <citation type="submission" date="2017-02" db="EMBL/GenBank/DDBJ databases">
        <authorList>
            <person name="Peterson S.W."/>
        </authorList>
    </citation>
    <scope>NUCLEOTIDE SEQUENCE [LARGE SCALE GENOMIC DNA]</scope>
    <source>
        <strain evidence="2 3">LMG 22410</strain>
    </source>
</reference>
<evidence type="ECO:0000313" key="2">
    <source>
        <dbReference type="EMBL" id="SJM48941.1"/>
    </source>
</evidence>
<dbReference type="Pfam" id="PF00903">
    <property type="entry name" value="Glyoxalase"/>
    <property type="match status" value="2"/>
</dbReference>
<keyword evidence="3" id="KW-1185">Reference proteome</keyword>
<keyword evidence="2" id="KW-0560">Oxidoreductase</keyword>
<dbReference type="CDD" id="cd07247">
    <property type="entry name" value="SgaA_N_like"/>
    <property type="match status" value="2"/>
</dbReference>
<dbReference type="InterPro" id="IPR052164">
    <property type="entry name" value="Anthracycline_SecMetBiosynth"/>
</dbReference>
<dbReference type="OrthoDB" id="9793039at2"/>
<dbReference type="PANTHER" id="PTHR33993">
    <property type="entry name" value="GLYOXALASE-RELATED"/>
    <property type="match status" value="1"/>
</dbReference>
<dbReference type="InterPro" id="IPR029068">
    <property type="entry name" value="Glyas_Bleomycin-R_OHBP_Dase"/>
</dbReference>
<protein>
    <submittedName>
        <fullName evidence="2">Glyoxalase/bleomycin resistance protein/dioxygenase</fullName>
    </submittedName>
</protein>
<feature type="domain" description="VOC" evidence="1">
    <location>
        <begin position="7"/>
        <end position="126"/>
    </location>
</feature>
<name>A0A1R4EZ93_9MICO</name>
<dbReference type="Proteomes" id="UP000195787">
    <property type="component" value="Unassembled WGS sequence"/>
</dbReference>
<dbReference type="Gene3D" id="3.10.180.10">
    <property type="entry name" value="2,3-Dihydroxybiphenyl 1,2-Dioxygenase, domain 1"/>
    <property type="match status" value="2"/>
</dbReference>
<evidence type="ECO:0000259" key="1">
    <source>
        <dbReference type="PROSITE" id="PS51819"/>
    </source>
</evidence>
<dbReference type="PANTHER" id="PTHR33993:SF14">
    <property type="entry name" value="GB|AAF24581.1"/>
    <property type="match status" value="1"/>
</dbReference>
<dbReference type="InterPro" id="IPR037523">
    <property type="entry name" value="VOC_core"/>
</dbReference>
<dbReference type="EMBL" id="FUHU01000009">
    <property type="protein sequence ID" value="SJM48941.1"/>
    <property type="molecule type" value="Genomic_DNA"/>
</dbReference>
<dbReference type="SUPFAM" id="SSF54593">
    <property type="entry name" value="Glyoxalase/Bleomycin resistance protein/Dihydroxybiphenyl dioxygenase"/>
    <property type="match status" value="2"/>
</dbReference>
<accession>A0A1R4EZ93</accession>
<dbReference type="GO" id="GO:0051213">
    <property type="term" value="F:dioxygenase activity"/>
    <property type="evidence" value="ECO:0007669"/>
    <property type="project" value="UniProtKB-KW"/>
</dbReference>